<accession>A0A222WSN2</accession>
<evidence type="ECO:0000313" key="3">
    <source>
        <dbReference type="Proteomes" id="UP000214666"/>
    </source>
</evidence>
<dbReference type="OrthoDB" id="2665128at2"/>
<keyword evidence="3" id="KW-1185">Reference proteome</keyword>
<gene>
    <name evidence="2" type="ORF">B4V02_24095</name>
</gene>
<feature type="chain" id="PRO_5012759023" evidence="1">
    <location>
        <begin position="27"/>
        <end position="167"/>
    </location>
</feature>
<sequence>MKGITKRFFAATLVAACMLTVPSAFAADDATATSPATSDSANSPVVHLGAGNGGHVFTPNATTPRIENRPISGTTYLADFDIKANYGYVRMYLKNTGNKKISFTINQGSPGGKQKASGSVGPGETYNEIVNENSGPWAVGTFYVNLTSGSSNMSGQLGVRISTDLNF</sequence>
<evidence type="ECO:0000313" key="2">
    <source>
        <dbReference type="EMBL" id="ASR49547.1"/>
    </source>
</evidence>
<feature type="signal peptide" evidence="1">
    <location>
        <begin position="1"/>
        <end position="26"/>
    </location>
</feature>
<name>A0A222WSN2_9BACL</name>
<keyword evidence="1" id="KW-0732">Signal</keyword>
<protein>
    <submittedName>
        <fullName evidence="2">Uncharacterized protein</fullName>
    </submittedName>
</protein>
<organism evidence="2 3">
    <name type="scientific">Paenibacillus kribbensis</name>
    <dbReference type="NCBI Taxonomy" id="172713"/>
    <lineage>
        <taxon>Bacteria</taxon>
        <taxon>Bacillati</taxon>
        <taxon>Bacillota</taxon>
        <taxon>Bacilli</taxon>
        <taxon>Bacillales</taxon>
        <taxon>Paenibacillaceae</taxon>
        <taxon>Paenibacillus</taxon>
    </lineage>
</organism>
<proteinExistence type="predicted"/>
<evidence type="ECO:0000256" key="1">
    <source>
        <dbReference type="SAM" id="SignalP"/>
    </source>
</evidence>
<dbReference type="KEGG" id="pkb:B4V02_24095"/>
<dbReference type="EMBL" id="CP020028">
    <property type="protein sequence ID" value="ASR49547.1"/>
    <property type="molecule type" value="Genomic_DNA"/>
</dbReference>
<dbReference type="Proteomes" id="UP000214666">
    <property type="component" value="Chromosome"/>
</dbReference>
<dbReference type="RefSeq" id="WP_094156723.1">
    <property type="nucleotide sequence ID" value="NZ_CP020028.1"/>
</dbReference>
<reference evidence="2 3" key="1">
    <citation type="submission" date="2017-03" db="EMBL/GenBank/DDBJ databases">
        <title>Complete genome sequence of Paenibacillus Kribbensis producing bioflocculants.</title>
        <authorList>
            <person name="Lee H.-G."/>
            <person name="Oh H.-M."/>
        </authorList>
    </citation>
    <scope>NUCLEOTIDE SEQUENCE [LARGE SCALE GENOMIC DNA]</scope>
    <source>
        <strain evidence="2 3">AM49</strain>
    </source>
</reference>
<dbReference type="AlphaFoldDB" id="A0A222WSN2"/>